<feature type="transmembrane region" description="Helical" evidence="6">
    <location>
        <begin position="232"/>
        <end position="256"/>
    </location>
</feature>
<protein>
    <submittedName>
        <fullName evidence="7">MFS family permease</fullName>
    </submittedName>
</protein>
<accession>A0A853CRW5</accession>
<sequence length="423" mass="44131">MTRESPFLEQPDPPRLWRRDFTVLWWSEALSLFGSQLTLFAIPIVALEMLDASASEVALISTAAGIGTTAMLVFFAPFTDRARRTRLMSLMSALRALCLGLLVVLTLGGGLSLPALVVVAFLVAGFTALYDSALSALVPTITHRDNLSAANTWISGIRSAGDIGAGAAAGLLLQLLSPVALFAADALTYVVSAFGVGGLAEPRQGRPARLSVRSFSQELASGLVLLVRDRTLWPITLSIAHFNLFTTAIQAIYVTHALRSGAMSPSEIGLGGVIGLLSMSVAPVLWDRFRPVALLAATFALPALSGIGMLLLSSDAGLWNVAALGASLGFWAACVMVNLTGTETLKQLLVPNDVLGRISAASRLVTWGIDPIGAAVAAVLTLFLPTGAVLIVAAVGVATSSVWILASRRVRGLPNLPAIASTP</sequence>
<evidence type="ECO:0000256" key="2">
    <source>
        <dbReference type="ARBA" id="ARBA00022475"/>
    </source>
</evidence>
<dbReference type="GO" id="GO:0005886">
    <property type="term" value="C:plasma membrane"/>
    <property type="evidence" value="ECO:0007669"/>
    <property type="project" value="UniProtKB-SubCell"/>
</dbReference>
<dbReference type="EMBL" id="JACCFL010000001">
    <property type="protein sequence ID" value="NYJ23142.1"/>
    <property type="molecule type" value="Genomic_DNA"/>
</dbReference>
<evidence type="ECO:0000313" key="8">
    <source>
        <dbReference type="Proteomes" id="UP000578352"/>
    </source>
</evidence>
<dbReference type="InterPro" id="IPR036259">
    <property type="entry name" value="MFS_trans_sf"/>
</dbReference>
<evidence type="ECO:0000256" key="5">
    <source>
        <dbReference type="ARBA" id="ARBA00023136"/>
    </source>
</evidence>
<feature type="transmembrane region" description="Helical" evidence="6">
    <location>
        <begin position="97"/>
        <end position="130"/>
    </location>
</feature>
<gene>
    <name evidence="7" type="ORF">HNR13_001429</name>
</gene>
<evidence type="ECO:0000256" key="6">
    <source>
        <dbReference type="SAM" id="Phobius"/>
    </source>
</evidence>
<feature type="transmembrane region" description="Helical" evidence="6">
    <location>
        <begin position="360"/>
        <end position="382"/>
    </location>
</feature>
<feature type="transmembrane region" description="Helical" evidence="6">
    <location>
        <begin position="179"/>
        <end position="200"/>
    </location>
</feature>
<dbReference type="PRINTS" id="PR00173">
    <property type="entry name" value="EDTRNSPORT"/>
</dbReference>
<dbReference type="Pfam" id="PF07690">
    <property type="entry name" value="MFS_1"/>
    <property type="match status" value="1"/>
</dbReference>
<feature type="transmembrane region" description="Helical" evidence="6">
    <location>
        <begin position="388"/>
        <end position="406"/>
    </location>
</feature>
<feature type="transmembrane region" description="Helical" evidence="6">
    <location>
        <begin position="57"/>
        <end position="76"/>
    </location>
</feature>
<feature type="transmembrane region" description="Helical" evidence="6">
    <location>
        <begin position="268"/>
        <end position="286"/>
    </location>
</feature>
<dbReference type="GO" id="GO:0022857">
    <property type="term" value="F:transmembrane transporter activity"/>
    <property type="evidence" value="ECO:0007669"/>
    <property type="project" value="InterPro"/>
</dbReference>
<dbReference type="PANTHER" id="PTHR23513">
    <property type="entry name" value="INTEGRAL MEMBRANE EFFLUX PROTEIN-RELATED"/>
    <property type="match status" value="1"/>
</dbReference>
<keyword evidence="5 6" id="KW-0472">Membrane</keyword>
<feature type="transmembrane region" description="Helical" evidence="6">
    <location>
        <begin position="318"/>
        <end position="339"/>
    </location>
</feature>
<proteinExistence type="predicted"/>
<keyword evidence="2" id="KW-1003">Cell membrane</keyword>
<evidence type="ECO:0000256" key="3">
    <source>
        <dbReference type="ARBA" id="ARBA00022692"/>
    </source>
</evidence>
<name>A0A853CRW5_9MICO</name>
<reference evidence="7 8" key="1">
    <citation type="submission" date="2020-07" db="EMBL/GenBank/DDBJ databases">
        <title>Sequencing the genomes of 1000 actinobacteria strains.</title>
        <authorList>
            <person name="Klenk H.-P."/>
        </authorList>
    </citation>
    <scope>NUCLEOTIDE SEQUENCE [LARGE SCALE GENOMIC DNA]</scope>
    <source>
        <strain evidence="7 8">DSM 15165</strain>
    </source>
</reference>
<dbReference type="Proteomes" id="UP000578352">
    <property type="component" value="Unassembled WGS sequence"/>
</dbReference>
<feature type="transmembrane region" description="Helical" evidence="6">
    <location>
        <begin position="21"/>
        <end position="45"/>
    </location>
</feature>
<keyword evidence="4 6" id="KW-1133">Transmembrane helix</keyword>
<dbReference type="AlphaFoldDB" id="A0A853CRW5"/>
<keyword evidence="3 6" id="KW-0812">Transmembrane</keyword>
<feature type="transmembrane region" description="Helical" evidence="6">
    <location>
        <begin position="293"/>
        <end position="312"/>
    </location>
</feature>
<dbReference type="SUPFAM" id="SSF103473">
    <property type="entry name" value="MFS general substrate transporter"/>
    <property type="match status" value="1"/>
</dbReference>
<comment type="subcellular location">
    <subcellularLocation>
        <location evidence="1">Cell membrane</location>
        <topology evidence="1">Multi-pass membrane protein</topology>
    </subcellularLocation>
</comment>
<evidence type="ECO:0000256" key="4">
    <source>
        <dbReference type="ARBA" id="ARBA00022989"/>
    </source>
</evidence>
<dbReference type="InterPro" id="IPR011701">
    <property type="entry name" value="MFS"/>
</dbReference>
<comment type="caution">
    <text evidence="7">The sequence shown here is derived from an EMBL/GenBank/DDBJ whole genome shotgun (WGS) entry which is preliminary data.</text>
</comment>
<organism evidence="7 8">
    <name type="scientific">Leifsonia shinshuensis</name>
    <dbReference type="NCBI Taxonomy" id="150026"/>
    <lineage>
        <taxon>Bacteria</taxon>
        <taxon>Bacillati</taxon>
        <taxon>Actinomycetota</taxon>
        <taxon>Actinomycetes</taxon>
        <taxon>Micrococcales</taxon>
        <taxon>Microbacteriaceae</taxon>
        <taxon>Leifsonia</taxon>
    </lineage>
</organism>
<dbReference type="PANTHER" id="PTHR23513:SF6">
    <property type="entry name" value="MAJOR FACILITATOR SUPERFAMILY ASSOCIATED DOMAIN-CONTAINING PROTEIN"/>
    <property type="match status" value="1"/>
</dbReference>
<evidence type="ECO:0000256" key="1">
    <source>
        <dbReference type="ARBA" id="ARBA00004651"/>
    </source>
</evidence>
<dbReference type="Gene3D" id="1.20.1250.20">
    <property type="entry name" value="MFS general substrate transporter like domains"/>
    <property type="match status" value="1"/>
</dbReference>
<evidence type="ECO:0000313" key="7">
    <source>
        <dbReference type="EMBL" id="NYJ23142.1"/>
    </source>
</evidence>
<dbReference type="RefSeq" id="WP_179605097.1">
    <property type="nucleotide sequence ID" value="NZ_BAABEH010000001.1"/>
</dbReference>
<dbReference type="CDD" id="cd06173">
    <property type="entry name" value="MFS_MefA_like"/>
    <property type="match status" value="1"/>
</dbReference>